<accession>A0A7W3LPX9</accession>
<proteinExistence type="predicted"/>
<evidence type="ECO:0000313" key="4">
    <source>
        <dbReference type="EMBL" id="MBA8952141.1"/>
    </source>
</evidence>
<comment type="caution">
    <text evidence="4">The sequence shown here is derived from an EMBL/GenBank/DDBJ whole genome shotgun (WGS) entry which is preliminary data.</text>
</comment>
<evidence type="ECO:0000256" key="1">
    <source>
        <dbReference type="SAM" id="MobiDB-lite"/>
    </source>
</evidence>
<name>A0A7W3LPX9_ACTNM</name>
<keyword evidence="2" id="KW-0812">Transmembrane</keyword>
<protein>
    <recommendedName>
        <fullName evidence="3">DUF4349 domain-containing protein</fullName>
    </recommendedName>
</protein>
<evidence type="ECO:0000313" key="5">
    <source>
        <dbReference type="Proteomes" id="UP000572680"/>
    </source>
</evidence>
<keyword evidence="5" id="KW-1185">Reference proteome</keyword>
<keyword evidence="2" id="KW-1133">Transmembrane helix</keyword>
<dbReference type="EMBL" id="JACJIA010000004">
    <property type="protein sequence ID" value="MBA8952141.1"/>
    <property type="molecule type" value="Genomic_DNA"/>
</dbReference>
<organism evidence="4 5">
    <name type="scientific">Actinomadura namibiensis</name>
    <dbReference type="NCBI Taxonomy" id="182080"/>
    <lineage>
        <taxon>Bacteria</taxon>
        <taxon>Bacillati</taxon>
        <taxon>Actinomycetota</taxon>
        <taxon>Actinomycetes</taxon>
        <taxon>Streptosporangiales</taxon>
        <taxon>Thermomonosporaceae</taxon>
        <taxon>Actinomadura</taxon>
    </lineage>
</organism>
<sequence length="290" mass="30154">MRTATKTTTIPAPLPALLLALLLAALLAACSGGGESASSGARARPEAPRADGGAATGRPAAAPARSIIHRAQLRVRAPDVDAASTRAKQLTAAAGGYVADERTSTRPASATLTLKIPADRYPATLDQLAAQLGTRLSLSRQSEDVTGEVADVDSRVRSARSTLDSFRRLLGRAGSIDEVIRVEKEIAERQADLEALQARQKALRQGTGHATVTVEIGAPPSTPVAEPDRRGFVGGLTTGWSAFTAFVSGAATVLGVLLPFLLPVAAVGVPARILWRRTRARRPAEPGRDG</sequence>
<dbReference type="Pfam" id="PF14257">
    <property type="entry name" value="DUF4349"/>
    <property type="match status" value="1"/>
</dbReference>
<dbReference type="RefSeq" id="WP_182844409.1">
    <property type="nucleotide sequence ID" value="NZ_BAAALP010000046.1"/>
</dbReference>
<reference evidence="4 5" key="1">
    <citation type="submission" date="2020-08" db="EMBL/GenBank/DDBJ databases">
        <title>Genomic Encyclopedia of Type Strains, Phase IV (KMG-IV): sequencing the most valuable type-strain genomes for metagenomic binning, comparative biology and taxonomic classification.</title>
        <authorList>
            <person name="Goeker M."/>
        </authorList>
    </citation>
    <scope>NUCLEOTIDE SEQUENCE [LARGE SCALE GENOMIC DNA]</scope>
    <source>
        <strain evidence="4 5">DSM 44197</strain>
    </source>
</reference>
<keyword evidence="2" id="KW-0472">Membrane</keyword>
<dbReference type="AlphaFoldDB" id="A0A7W3LPX9"/>
<dbReference type="PROSITE" id="PS51257">
    <property type="entry name" value="PROKAR_LIPOPROTEIN"/>
    <property type="match status" value="1"/>
</dbReference>
<feature type="region of interest" description="Disordered" evidence="1">
    <location>
        <begin position="35"/>
        <end position="63"/>
    </location>
</feature>
<evidence type="ECO:0000256" key="2">
    <source>
        <dbReference type="SAM" id="Phobius"/>
    </source>
</evidence>
<dbReference type="InterPro" id="IPR025645">
    <property type="entry name" value="DUF4349"/>
</dbReference>
<feature type="domain" description="DUF4349" evidence="3">
    <location>
        <begin position="65"/>
        <end position="270"/>
    </location>
</feature>
<feature type="compositionally biased region" description="Low complexity" evidence="1">
    <location>
        <begin position="50"/>
        <end position="63"/>
    </location>
</feature>
<evidence type="ECO:0000259" key="3">
    <source>
        <dbReference type="Pfam" id="PF14257"/>
    </source>
</evidence>
<dbReference type="Proteomes" id="UP000572680">
    <property type="component" value="Unassembled WGS sequence"/>
</dbReference>
<feature type="transmembrane region" description="Helical" evidence="2">
    <location>
        <begin position="253"/>
        <end position="275"/>
    </location>
</feature>
<gene>
    <name evidence="4" type="ORF">HNR61_003781</name>
</gene>